<protein>
    <recommendedName>
        <fullName evidence="3">DUF7144 domain-containing protein</fullName>
    </recommendedName>
</protein>
<feature type="transmembrane region" description="Helical" evidence="2">
    <location>
        <begin position="151"/>
        <end position="168"/>
    </location>
</feature>
<reference evidence="5" key="1">
    <citation type="journal article" date="2019" name="Int. J. Syst. Evol. Microbiol.">
        <title>The Global Catalogue of Microorganisms (GCM) 10K type strain sequencing project: providing services to taxonomists for standard genome sequencing and annotation.</title>
        <authorList>
            <consortium name="The Broad Institute Genomics Platform"/>
            <consortium name="The Broad Institute Genome Sequencing Center for Infectious Disease"/>
            <person name="Wu L."/>
            <person name="Ma J."/>
        </authorList>
    </citation>
    <scope>NUCLEOTIDE SEQUENCE [LARGE SCALE GENOMIC DNA]</scope>
    <source>
        <strain evidence="5">PCU 347</strain>
    </source>
</reference>
<keyword evidence="2" id="KW-0472">Membrane</keyword>
<evidence type="ECO:0000259" key="3">
    <source>
        <dbReference type="Pfam" id="PF23636"/>
    </source>
</evidence>
<dbReference type="Pfam" id="PF23636">
    <property type="entry name" value="DUF7144"/>
    <property type="match status" value="1"/>
</dbReference>
<proteinExistence type="predicted"/>
<gene>
    <name evidence="4" type="ORF">ACFPC0_07115</name>
</gene>
<evidence type="ECO:0000256" key="2">
    <source>
        <dbReference type="SAM" id="Phobius"/>
    </source>
</evidence>
<dbReference type="RefSeq" id="WP_381737456.1">
    <property type="nucleotide sequence ID" value="NZ_JBHSDP010000008.1"/>
</dbReference>
<keyword evidence="2" id="KW-1133">Transmembrane helix</keyword>
<keyword evidence="2" id="KW-0812">Transmembrane</keyword>
<feature type="region of interest" description="Disordered" evidence="1">
    <location>
        <begin position="1"/>
        <end position="47"/>
    </location>
</feature>
<name>A0ABV8TAH3_9ACTN</name>
<organism evidence="4 5">
    <name type="scientific">Streptomyces andamanensis</name>
    <dbReference type="NCBI Taxonomy" id="1565035"/>
    <lineage>
        <taxon>Bacteria</taxon>
        <taxon>Bacillati</taxon>
        <taxon>Actinomycetota</taxon>
        <taxon>Actinomycetes</taxon>
        <taxon>Kitasatosporales</taxon>
        <taxon>Streptomycetaceae</taxon>
        <taxon>Streptomyces</taxon>
    </lineage>
</organism>
<feature type="domain" description="DUF7144" evidence="3">
    <location>
        <begin position="59"/>
        <end position="171"/>
    </location>
</feature>
<comment type="caution">
    <text evidence="4">The sequence shown here is derived from an EMBL/GenBank/DDBJ whole genome shotgun (WGS) entry which is preliminary data.</text>
</comment>
<feature type="transmembrane region" description="Helical" evidence="2">
    <location>
        <begin position="53"/>
        <end position="72"/>
    </location>
</feature>
<dbReference type="EMBL" id="JBHSDP010000008">
    <property type="protein sequence ID" value="MFC4327601.1"/>
    <property type="molecule type" value="Genomic_DNA"/>
</dbReference>
<feature type="transmembrane region" description="Helical" evidence="2">
    <location>
        <begin position="125"/>
        <end position="144"/>
    </location>
</feature>
<evidence type="ECO:0000313" key="4">
    <source>
        <dbReference type="EMBL" id="MFC4327601.1"/>
    </source>
</evidence>
<keyword evidence="5" id="KW-1185">Reference proteome</keyword>
<dbReference type="InterPro" id="IPR055568">
    <property type="entry name" value="DUF7144"/>
</dbReference>
<feature type="compositionally biased region" description="Gly residues" evidence="1">
    <location>
        <begin position="36"/>
        <end position="47"/>
    </location>
</feature>
<feature type="compositionally biased region" description="Low complexity" evidence="1">
    <location>
        <begin position="21"/>
        <end position="35"/>
    </location>
</feature>
<evidence type="ECO:0000313" key="5">
    <source>
        <dbReference type="Proteomes" id="UP001595824"/>
    </source>
</evidence>
<evidence type="ECO:0000256" key="1">
    <source>
        <dbReference type="SAM" id="MobiDB-lite"/>
    </source>
</evidence>
<sequence>MTEQPATPGREPGHHRHQDRTAAAPGSPTGPAGTAGTAGGGAGGGTGEGGPSAWVAGGTVFAGVVLLVGGLLDILKGISSIASDTIYTRIGDYVYRFNLTAWGWVLVVVGLIAVVTGLGLLTDALWARVLGVFMACLSLIANFLWLPYQPLWALISIGLDAWVIWALTAHRTPRAL</sequence>
<dbReference type="Proteomes" id="UP001595824">
    <property type="component" value="Unassembled WGS sequence"/>
</dbReference>
<feature type="transmembrane region" description="Helical" evidence="2">
    <location>
        <begin position="93"/>
        <end position="119"/>
    </location>
</feature>
<accession>A0ABV8TAH3</accession>